<protein>
    <submittedName>
        <fullName evidence="2">Uncharacterized protein</fullName>
    </submittedName>
</protein>
<keyword evidence="1" id="KW-0812">Transmembrane</keyword>
<gene>
    <name evidence="2" type="ORF">NG792_08890</name>
</gene>
<evidence type="ECO:0000256" key="1">
    <source>
        <dbReference type="SAM" id="Phobius"/>
    </source>
</evidence>
<keyword evidence="1" id="KW-0472">Membrane</keyword>
<reference evidence="2 3" key="1">
    <citation type="journal article" date="2022" name="Front. Microbiol.">
        <title>High genomic differentiation and limited gene flow indicate recent cryptic speciation within the genus Laspinema (cyanobacteria).</title>
        <authorList>
            <person name="Stanojkovic A."/>
            <person name="Skoupy S."/>
            <person name="Skaloud P."/>
            <person name="Dvorak P."/>
        </authorList>
    </citation>
    <scope>NUCLEOTIDE SEQUENCE [LARGE SCALE GENOMIC DNA]</scope>
    <source>
        <strain evidence="2 3">D3b</strain>
    </source>
</reference>
<organism evidence="2 3">
    <name type="scientific">Laspinema olomoucense D3b</name>
    <dbReference type="NCBI Taxonomy" id="2953688"/>
    <lineage>
        <taxon>Bacteria</taxon>
        <taxon>Bacillati</taxon>
        <taxon>Cyanobacteriota</taxon>
        <taxon>Cyanophyceae</taxon>
        <taxon>Oscillatoriophycideae</taxon>
        <taxon>Oscillatoriales</taxon>
        <taxon>Laspinemataceae</taxon>
        <taxon>Laspinema</taxon>
        <taxon>Laspinema olomoucense</taxon>
    </lineage>
</organism>
<evidence type="ECO:0000313" key="2">
    <source>
        <dbReference type="EMBL" id="MCT7977819.1"/>
    </source>
</evidence>
<sequence>MQTTTAFIELTNNQLLNPSMVHPMDDIANQARQGSVSAIIQVLNEKLAPSGVRTRAVFADGVLQLLCEAGSPELLDQSTLVDRIRQILESLAPRNIGRVHINSRLVREQQLLWLEEINRDPENQLLWSQLITLKKPNIFKQIGQDFTRPKLRTDPAFPKSPYSRQVREERQFRRGILNGLGVSLLLVTLGLLIYNWPQIQAGLNSGQFSLTSGNSDESSEAVFDRDAFAEAVRLAEQASAGGKVAQTSAEWLVIAAKWQQASVLMASVPVDHPRYKVAQNRTELYRSYSEDAQTQGDRLRREKL</sequence>
<dbReference type="RefSeq" id="WP_261200506.1">
    <property type="nucleotide sequence ID" value="NZ_JAMXFA010000009.1"/>
</dbReference>
<keyword evidence="1" id="KW-1133">Transmembrane helix</keyword>
<keyword evidence="3" id="KW-1185">Reference proteome</keyword>
<accession>A0ABT2N7K1</accession>
<evidence type="ECO:0000313" key="3">
    <source>
        <dbReference type="Proteomes" id="UP001525961"/>
    </source>
</evidence>
<feature type="transmembrane region" description="Helical" evidence="1">
    <location>
        <begin position="175"/>
        <end position="196"/>
    </location>
</feature>
<comment type="caution">
    <text evidence="2">The sequence shown here is derived from an EMBL/GenBank/DDBJ whole genome shotgun (WGS) entry which is preliminary data.</text>
</comment>
<dbReference type="EMBL" id="JAMXFA010000009">
    <property type="protein sequence ID" value="MCT7977819.1"/>
    <property type="molecule type" value="Genomic_DNA"/>
</dbReference>
<proteinExistence type="predicted"/>
<name>A0ABT2N7K1_9CYAN</name>
<dbReference type="Proteomes" id="UP001525961">
    <property type="component" value="Unassembled WGS sequence"/>
</dbReference>